<name>A0AAD1E837_9PSED</name>
<proteinExistence type="predicted"/>
<evidence type="ECO:0000313" key="1">
    <source>
        <dbReference type="EMBL" id="AZE31788.1"/>
    </source>
</evidence>
<evidence type="ECO:0000313" key="2">
    <source>
        <dbReference type="Proteomes" id="UP000280455"/>
    </source>
</evidence>
<sequence length="37" mass="3962">MNPLKAFGLIAACGSGYKSPQHRAPAHCRSEACSQWS</sequence>
<dbReference type="EMBL" id="CP027750">
    <property type="protein sequence ID" value="AZE31788.1"/>
    <property type="molecule type" value="Genomic_DNA"/>
</dbReference>
<dbReference type="AlphaFoldDB" id="A0AAD1E837"/>
<protein>
    <submittedName>
        <fullName evidence="1">Uncharacterized protein</fullName>
    </submittedName>
</protein>
<gene>
    <name evidence="1" type="ORF">C4K07_5026</name>
</gene>
<accession>A0AAD1E837</accession>
<organism evidence="1 2">
    <name type="scientific">Pseudomonas chlororaphis subsp. aureofaciens</name>
    <dbReference type="NCBI Taxonomy" id="587851"/>
    <lineage>
        <taxon>Bacteria</taxon>
        <taxon>Pseudomonadati</taxon>
        <taxon>Pseudomonadota</taxon>
        <taxon>Gammaproteobacteria</taxon>
        <taxon>Pseudomonadales</taxon>
        <taxon>Pseudomonadaceae</taxon>
        <taxon>Pseudomonas</taxon>
    </lineage>
</organism>
<reference evidence="1 2" key="1">
    <citation type="submission" date="2018-03" db="EMBL/GenBank/DDBJ databases">
        <title>Diversity of phytobeneficial traits revealed by whole-genome analysis of worldwide-isolated phenazine-producing Pseudomonas spp.</title>
        <authorList>
            <person name="Biessy A."/>
            <person name="Novinscak A."/>
            <person name="Blom J."/>
            <person name="Leger G."/>
            <person name="Thomashow L.S."/>
            <person name="Cazorla F.M."/>
            <person name="Josic D."/>
            <person name="Filion M."/>
        </authorList>
    </citation>
    <scope>NUCLEOTIDE SEQUENCE [LARGE SCALE GENOMIC DNA]</scope>
    <source>
        <strain evidence="1 2">ChPhzS24</strain>
    </source>
</reference>
<dbReference type="Proteomes" id="UP000280455">
    <property type="component" value="Chromosome"/>
</dbReference>